<evidence type="ECO:0000313" key="1">
    <source>
        <dbReference type="EMBL" id="MEU2121103.1"/>
    </source>
</evidence>
<name>A0ABV2X5C4_9NOCA</name>
<reference evidence="1 2" key="1">
    <citation type="submission" date="2024-06" db="EMBL/GenBank/DDBJ databases">
        <title>The Natural Products Discovery Center: Release of the First 8490 Sequenced Strains for Exploring Actinobacteria Biosynthetic Diversity.</title>
        <authorList>
            <person name="Kalkreuter E."/>
            <person name="Kautsar S.A."/>
            <person name="Yang D."/>
            <person name="Bader C.D."/>
            <person name="Teijaro C.N."/>
            <person name="Fluegel L."/>
            <person name="Davis C.M."/>
            <person name="Simpson J.R."/>
            <person name="Lauterbach L."/>
            <person name="Steele A.D."/>
            <person name="Gui C."/>
            <person name="Meng S."/>
            <person name="Li G."/>
            <person name="Viehrig K."/>
            <person name="Ye F."/>
            <person name="Su P."/>
            <person name="Kiefer A.F."/>
            <person name="Nichols A."/>
            <person name="Cepeda A.J."/>
            <person name="Yan W."/>
            <person name="Fan B."/>
            <person name="Jiang Y."/>
            <person name="Adhikari A."/>
            <person name="Zheng C.-J."/>
            <person name="Schuster L."/>
            <person name="Cowan T.M."/>
            <person name="Smanski M.J."/>
            <person name="Chevrette M.G."/>
            <person name="De Carvalho L.P.S."/>
            <person name="Shen B."/>
        </authorList>
    </citation>
    <scope>NUCLEOTIDE SEQUENCE [LARGE SCALE GENOMIC DNA]</scope>
    <source>
        <strain evidence="1 2">NPDC019434</strain>
    </source>
</reference>
<dbReference type="GO" id="GO:0004519">
    <property type="term" value="F:endonuclease activity"/>
    <property type="evidence" value="ECO:0007669"/>
    <property type="project" value="UniProtKB-KW"/>
</dbReference>
<protein>
    <submittedName>
        <fullName evidence="1">HNH endonuclease signature motif containing protein</fullName>
    </submittedName>
</protein>
<keyword evidence="1" id="KW-0378">Hydrolase</keyword>
<comment type="caution">
    <text evidence="1">The sequence shown here is derived from an EMBL/GenBank/DDBJ whole genome shotgun (WGS) entry which is preliminary data.</text>
</comment>
<dbReference type="EMBL" id="JBEYBR010000007">
    <property type="protein sequence ID" value="MEU2121103.1"/>
    <property type="molecule type" value="Genomic_DNA"/>
</dbReference>
<keyword evidence="2" id="KW-1185">Reference proteome</keyword>
<keyword evidence="1" id="KW-0540">Nuclease</keyword>
<accession>A0ABV2X5C4</accession>
<evidence type="ECO:0000313" key="2">
    <source>
        <dbReference type="Proteomes" id="UP001550535"/>
    </source>
</evidence>
<keyword evidence="1" id="KW-0255">Endonuclease</keyword>
<organism evidence="1 2">
    <name type="scientific">Nocardia niwae</name>
    <dbReference type="NCBI Taxonomy" id="626084"/>
    <lineage>
        <taxon>Bacteria</taxon>
        <taxon>Bacillati</taxon>
        <taxon>Actinomycetota</taxon>
        <taxon>Actinomycetes</taxon>
        <taxon>Mycobacteriales</taxon>
        <taxon>Nocardiaceae</taxon>
        <taxon>Nocardia</taxon>
    </lineage>
</organism>
<dbReference type="CDD" id="cd00085">
    <property type="entry name" value="HNHc"/>
    <property type="match status" value="1"/>
</dbReference>
<dbReference type="RefSeq" id="WP_357810328.1">
    <property type="nucleotide sequence ID" value="NZ_JBEYBM010000033.1"/>
</dbReference>
<proteinExistence type="predicted"/>
<dbReference type="Proteomes" id="UP001550535">
    <property type="component" value="Unassembled WGS sequence"/>
</dbReference>
<dbReference type="InterPro" id="IPR003615">
    <property type="entry name" value="HNH_nuc"/>
</dbReference>
<dbReference type="Gene3D" id="1.10.30.50">
    <property type="match status" value="1"/>
</dbReference>
<gene>
    <name evidence="1" type="ORF">ABZ507_04650</name>
</gene>
<sequence length="274" mass="30346">MLRTARPTVSARDVFVACCSTIADLSRKDRLSMNVENVETASAAYANAGTDGNLSAFPIAAYRPIGMATSADFEWLYEARMVKSKPGRRYYELLRDANDERCALCNVRPATTLDHHLPKSTFAVLVVTPDNLIPACDTCNHTKLDSTAPTLNTYFDDLGSDSWLKARIIEGNPYVPEYFVDPLPVWPPELATRAQKHFELFGLQKLYAAQANRYLAGIRLILTGLHKRIGKGAVREHLQQSAISYAAAEPNGWETAICLAAASSDWFCDKGFTY</sequence>